<dbReference type="Gene3D" id="3.20.70.20">
    <property type="match status" value="1"/>
</dbReference>
<dbReference type="PRINTS" id="PR01183">
    <property type="entry name" value="RIBORDTASEM1"/>
</dbReference>
<evidence type="ECO:0000256" key="6">
    <source>
        <dbReference type="RuleBase" id="RU003410"/>
    </source>
</evidence>
<dbReference type="PANTHER" id="PTHR11573">
    <property type="entry name" value="RIBONUCLEOSIDE-DIPHOSPHATE REDUCTASE LARGE CHAIN"/>
    <property type="match status" value="1"/>
</dbReference>
<dbReference type="InterPro" id="IPR000788">
    <property type="entry name" value="RNR_lg_C"/>
</dbReference>
<evidence type="ECO:0000256" key="1">
    <source>
        <dbReference type="ARBA" id="ARBA00010406"/>
    </source>
</evidence>
<feature type="domain" description="Ribonucleotide reductase large subunit C-terminal" evidence="9">
    <location>
        <begin position="228"/>
        <end position="750"/>
    </location>
</feature>
<comment type="catalytic activity">
    <reaction evidence="6">
        <text>a 2'-deoxyribonucleoside 5'-diphosphate + [thioredoxin]-disulfide + H2O = a ribonucleoside 5'-diphosphate + [thioredoxin]-dithiol</text>
        <dbReference type="Rhea" id="RHEA:23252"/>
        <dbReference type="Rhea" id="RHEA-COMP:10698"/>
        <dbReference type="Rhea" id="RHEA-COMP:10700"/>
        <dbReference type="ChEBI" id="CHEBI:15377"/>
        <dbReference type="ChEBI" id="CHEBI:29950"/>
        <dbReference type="ChEBI" id="CHEBI:50058"/>
        <dbReference type="ChEBI" id="CHEBI:57930"/>
        <dbReference type="ChEBI" id="CHEBI:73316"/>
        <dbReference type="EC" id="1.17.4.1"/>
    </reaction>
</comment>
<evidence type="ECO:0000256" key="3">
    <source>
        <dbReference type="ARBA" id="ARBA00023002"/>
    </source>
</evidence>
<dbReference type="Proteomes" id="UP000521943">
    <property type="component" value="Unassembled WGS sequence"/>
</dbReference>
<dbReference type="EC" id="1.17.4.1" evidence="2 6"/>
<reference evidence="10 11" key="1">
    <citation type="submission" date="2020-07" db="EMBL/GenBank/DDBJ databases">
        <title>Comparative genomics of pyrophilous fungi reveals a link between fire events and developmental genes.</title>
        <authorList>
            <consortium name="DOE Joint Genome Institute"/>
            <person name="Steindorff A.S."/>
            <person name="Carver A."/>
            <person name="Calhoun S."/>
            <person name="Stillman K."/>
            <person name="Liu H."/>
            <person name="Lipzen A."/>
            <person name="Pangilinan J."/>
            <person name="Labutti K."/>
            <person name="Bruns T.D."/>
            <person name="Grigoriev I.V."/>
        </authorList>
    </citation>
    <scope>NUCLEOTIDE SEQUENCE [LARGE SCALE GENOMIC DNA]</scope>
    <source>
        <strain evidence="10 11">CBS 144469</strain>
    </source>
</reference>
<comment type="similarity">
    <text evidence="1 6">Belongs to the ribonucleoside diphosphate reductase large chain family.</text>
</comment>
<dbReference type="GO" id="GO:0005524">
    <property type="term" value="F:ATP binding"/>
    <property type="evidence" value="ECO:0007669"/>
    <property type="project" value="InterPro"/>
</dbReference>
<evidence type="ECO:0000256" key="7">
    <source>
        <dbReference type="SAM" id="MobiDB-lite"/>
    </source>
</evidence>
<organism evidence="10 11">
    <name type="scientific">Ephemerocybe angulata</name>
    <dbReference type="NCBI Taxonomy" id="980116"/>
    <lineage>
        <taxon>Eukaryota</taxon>
        <taxon>Fungi</taxon>
        <taxon>Dikarya</taxon>
        <taxon>Basidiomycota</taxon>
        <taxon>Agaricomycotina</taxon>
        <taxon>Agaricomycetes</taxon>
        <taxon>Agaricomycetidae</taxon>
        <taxon>Agaricales</taxon>
        <taxon>Agaricineae</taxon>
        <taxon>Psathyrellaceae</taxon>
        <taxon>Ephemerocybe</taxon>
    </lineage>
</organism>
<dbReference type="SUPFAM" id="SSF51998">
    <property type="entry name" value="PFL-like glycyl radical enzymes"/>
    <property type="match status" value="1"/>
</dbReference>
<dbReference type="SUPFAM" id="SSF48168">
    <property type="entry name" value="R1 subunit of ribonucleotide reductase, N-terminal domain"/>
    <property type="match status" value="1"/>
</dbReference>
<feature type="domain" description="Ribonucleotide reductase large subunit N-terminal" evidence="8">
    <location>
        <begin position="154"/>
        <end position="223"/>
    </location>
</feature>
<dbReference type="UniPathway" id="UPA00326"/>
<dbReference type="InterPro" id="IPR008926">
    <property type="entry name" value="RNR_R1-su_N"/>
</dbReference>
<evidence type="ECO:0000313" key="11">
    <source>
        <dbReference type="Proteomes" id="UP000521943"/>
    </source>
</evidence>
<gene>
    <name evidence="10" type="ORF">DFP72DRAFT_306280</name>
</gene>
<accession>A0A8H6M5X9</accession>
<dbReference type="OrthoDB" id="3000483at2759"/>
<sequence>MNPSPEPPQFPVEHEHTCYVRHRDLRIEDYDHNKVLTRLYQIVGVDDITEDAEEAIANLARILKTRLGHSVLSKDIEPMIVSIAESVDSADPIYSTISTTLLLEAIYKETDRSFYQAMNRAHLLGLLSAPYKDLIERHRYELDSIIVESRDNLFSSTALAALRDKYLIRHQGGILERPQHMFLRTALQAHGDDIDSVKLVYGLMSTHKILPGSPILINSGTPSPGLASSYMLPVDPDPRGLLDNLAKVYELTRIDGGVGLGMGSIPARGSIVDNVVTSGLLSNAKAFDSCIPIMDQGRSQRPAAVTTFIEVWHADVFSYVSMKRPDGQDSEITKNMFTCLWINDLFMKRVNNDELWTLFSPSDAPNLISSHGEDFQHEYRRLEAAGLGKTFIKARALWKTIIQMILTTGGPSIMFKDAVNGKTNHSHLGTITQSGPCLENAQYCDDQETAVTVLASLVLPNFITYDGLYEPDFDYDDLESSSRQLVRTMNKVYGEAYFPVPSVRASAYSHRAIGIGIQGLADTFAMLSVPFDSPAARVINHKIAETIYYAATDESCNLIGAYGPHPSFNKSPAALGWFQHDMWDDSKVTPRYDWEELRIKIRKGITNSLLTAYMPTAGTSQLSGYTEGFEPFPSLCVTKDVRSIGRVMTFSKHLTGKLDELGLWDDEMRRDIVDHGGSIQGIHEIPLEIRDTYRTCWEIDPHSPIKLAAERGPFVCQSQSMSLYMSPPSLNALSRQLIHAWWAGLKTGLYCLVTRPAGGSVVIVDPDLTTLTYDNPPLAHADQRVHSDEELESEACHPGGNVIVSEDDDE</sequence>
<dbReference type="GO" id="GO:0005971">
    <property type="term" value="C:ribonucleoside-diphosphate reductase complex"/>
    <property type="evidence" value="ECO:0007669"/>
    <property type="project" value="TreeGrafter"/>
</dbReference>
<dbReference type="PANTHER" id="PTHR11573:SF6">
    <property type="entry name" value="RIBONUCLEOSIDE-DIPHOSPHATE REDUCTASE LARGE SUBUNIT"/>
    <property type="match status" value="1"/>
</dbReference>
<evidence type="ECO:0000256" key="4">
    <source>
        <dbReference type="ARBA" id="ARBA00023116"/>
    </source>
</evidence>
<dbReference type="AlphaFoldDB" id="A0A8H6M5X9"/>
<name>A0A8H6M5X9_9AGAR</name>
<keyword evidence="3 6" id="KW-0560">Oxidoreductase</keyword>
<dbReference type="NCBIfam" id="TIGR02506">
    <property type="entry name" value="NrdE_NrdA"/>
    <property type="match status" value="1"/>
</dbReference>
<dbReference type="GO" id="GO:0004748">
    <property type="term" value="F:ribonucleoside-diphosphate reductase activity, thioredoxin disulfide as acceptor"/>
    <property type="evidence" value="ECO:0007669"/>
    <property type="project" value="UniProtKB-EC"/>
</dbReference>
<protein>
    <recommendedName>
        <fullName evidence="2 6">Ribonucleoside-diphosphate reductase</fullName>
        <ecNumber evidence="2 6">1.17.4.1</ecNumber>
    </recommendedName>
</protein>
<proteinExistence type="inferred from homology"/>
<keyword evidence="4 6" id="KW-0215">Deoxyribonucleotide synthesis</keyword>
<dbReference type="Pfam" id="PF02867">
    <property type="entry name" value="Ribonuc_red_lgC"/>
    <property type="match status" value="1"/>
</dbReference>
<dbReference type="Pfam" id="PF00317">
    <property type="entry name" value="Ribonuc_red_lgN"/>
    <property type="match status" value="1"/>
</dbReference>
<comment type="function">
    <text evidence="5 6">Provides the precursors necessary for DNA synthesis. Catalyzes the biosynthesis of deoxyribonucleotides from the corresponding ribonucleotides.</text>
</comment>
<evidence type="ECO:0000256" key="2">
    <source>
        <dbReference type="ARBA" id="ARBA00012274"/>
    </source>
</evidence>
<keyword evidence="11" id="KW-1185">Reference proteome</keyword>
<comment type="caution">
    <text evidence="10">The sequence shown here is derived from an EMBL/GenBank/DDBJ whole genome shotgun (WGS) entry which is preliminary data.</text>
</comment>
<dbReference type="GO" id="GO:0009263">
    <property type="term" value="P:deoxyribonucleotide biosynthetic process"/>
    <property type="evidence" value="ECO:0007669"/>
    <property type="project" value="UniProtKB-KW"/>
</dbReference>
<evidence type="ECO:0000259" key="8">
    <source>
        <dbReference type="Pfam" id="PF00317"/>
    </source>
</evidence>
<evidence type="ECO:0000313" key="10">
    <source>
        <dbReference type="EMBL" id="KAF6755975.1"/>
    </source>
</evidence>
<evidence type="ECO:0000259" key="9">
    <source>
        <dbReference type="Pfam" id="PF02867"/>
    </source>
</evidence>
<dbReference type="EMBL" id="JACGCI010000028">
    <property type="protein sequence ID" value="KAF6755975.1"/>
    <property type="molecule type" value="Genomic_DNA"/>
</dbReference>
<dbReference type="InterPro" id="IPR013346">
    <property type="entry name" value="NrdE_NrdA_C"/>
</dbReference>
<dbReference type="InterPro" id="IPR013509">
    <property type="entry name" value="RNR_lsu_N"/>
</dbReference>
<evidence type="ECO:0000256" key="5">
    <source>
        <dbReference type="ARBA" id="ARBA00024942"/>
    </source>
</evidence>
<feature type="region of interest" description="Disordered" evidence="7">
    <location>
        <begin position="790"/>
        <end position="810"/>
    </location>
</feature>
<dbReference type="InterPro" id="IPR039718">
    <property type="entry name" value="Rrm1"/>
</dbReference>